<evidence type="ECO:0000256" key="1">
    <source>
        <dbReference type="PIRNR" id="PIRNR006615"/>
    </source>
</evidence>
<keyword evidence="1" id="KW-0378">Hydrolase</keyword>
<dbReference type="Gene3D" id="1.10.1370.30">
    <property type="match status" value="1"/>
</dbReference>
<evidence type="ECO:0000313" key="4">
    <source>
        <dbReference type="EMBL" id="BBO24142.1"/>
    </source>
</evidence>
<keyword evidence="1" id="KW-0645">Protease</keyword>
<dbReference type="PANTHER" id="PTHR34217:SF1">
    <property type="entry name" value="CARBOXYPEPTIDASE 1"/>
    <property type="match status" value="1"/>
</dbReference>
<sequence>MTASLESLESRFADIKALQAAIAMMEWDQQTYMPRGGSPARASHLGSLSRIAHEMFVSEEIGALLGRAKSEVDPDSEEGALVRVAQREYDLATKVPAELVSRKVQLAAEGHEVWMAARANNDFERFRPYLEQMFEIARQEATYLGYRDHIYDALFDQYEEGAKAADATRLFETLKAPLVELVRQIAESQNDPDDSFLTGEWPESKQREFTEFLVKEIGFDMNRGRQDVAPHPFCTGWSVGDIRLTTRFKPYLASSIFASLHEAGHGMYEQGSPAAWDLKLPMLVGGVSLGVHESQSRLWENIVGRSRPFWKRHLPELAHRFPEFSEVPLDTFYRAVNKVQPSLIRVEADEVTYNLHILVRFELECDLLTGDLKAKDLPAAWNAKYKEYLGIEPETDSDGCLQDVHWSSGLIGYFPTYSMGNLLSYQIWNALRKDLGDTDALIEQGEFRPILGWLQENIYRHGKRYQPQDLIERATGRRMEANDYLTGIRAKYSELYGL</sequence>
<keyword evidence="1" id="KW-0482">Metalloprotease</keyword>
<dbReference type="GO" id="GO:0006508">
    <property type="term" value="P:proteolysis"/>
    <property type="evidence" value="ECO:0007669"/>
    <property type="project" value="UniProtKB-UniRule"/>
</dbReference>
<name>A0A809RWA2_9BACT</name>
<feature type="active site" description="Proton donor/acceptor" evidence="3">
    <location>
        <position position="262"/>
    </location>
</feature>
<dbReference type="EMBL" id="AP021858">
    <property type="protein sequence ID" value="BBO24142.1"/>
    <property type="molecule type" value="Genomic_DNA"/>
</dbReference>
<dbReference type="SUPFAM" id="SSF55486">
    <property type="entry name" value="Metalloproteases ('zincins'), catalytic domain"/>
    <property type="match status" value="1"/>
</dbReference>
<dbReference type="Pfam" id="PF02074">
    <property type="entry name" value="Peptidase_M32"/>
    <property type="match status" value="1"/>
</dbReference>
<keyword evidence="1" id="KW-0121">Carboxypeptidase</keyword>
<feature type="binding site" evidence="2">
    <location>
        <position position="293"/>
    </location>
    <ligand>
        <name>Zn(2+)</name>
        <dbReference type="ChEBI" id="CHEBI:29105"/>
        <note>catalytic</note>
    </ligand>
</feature>
<dbReference type="CDD" id="cd06460">
    <property type="entry name" value="M32_Taq"/>
    <property type="match status" value="1"/>
</dbReference>
<gene>
    <name evidence="4" type="ORF">NPRO_17370</name>
</gene>
<dbReference type="GO" id="GO:0046872">
    <property type="term" value="F:metal ion binding"/>
    <property type="evidence" value="ECO:0007669"/>
    <property type="project" value="UniProtKB-KW"/>
</dbReference>
<keyword evidence="2" id="KW-0862">Zinc</keyword>
<evidence type="ECO:0000256" key="2">
    <source>
        <dbReference type="PIRSR" id="PIRSR006615-1"/>
    </source>
</evidence>
<comment type="cofactor">
    <cofactor evidence="2">
        <name>Zn(2+)</name>
        <dbReference type="ChEBI" id="CHEBI:29105"/>
    </cofactor>
    <text evidence="2">Binds 1 zinc ion per subunit.</text>
</comment>
<reference evidence="4" key="1">
    <citation type="journal article" name="DNA Res.">
        <title>The physiological potential of anammox bacteria as revealed by their core genome structure.</title>
        <authorList>
            <person name="Okubo T."/>
            <person name="Toyoda A."/>
            <person name="Fukuhara K."/>
            <person name="Uchiyama I."/>
            <person name="Harigaya Y."/>
            <person name="Kuroiwa M."/>
            <person name="Suzuki T."/>
            <person name="Murakami Y."/>
            <person name="Suwa Y."/>
            <person name="Takami H."/>
        </authorList>
    </citation>
    <scope>NUCLEOTIDE SEQUENCE</scope>
    <source>
        <strain evidence="4">317325-2</strain>
    </source>
</reference>
<dbReference type="GO" id="GO:0004181">
    <property type="term" value="F:metallocarboxypeptidase activity"/>
    <property type="evidence" value="ECO:0007669"/>
    <property type="project" value="UniProtKB-UniRule"/>
</dbReference>
<dbReference type="PANTHER" id="PTHR34217">
    <property type="entry name" value="METAL-DEPENDENT CARBOXYPEPTIDASE"/>
    <property type="match status" value="1"/>
</dbReference>
<evidence type="ECO:0000313" key="5">
    <source>
        <dbReference type="Proteomes" id="UP000662873"/>
    </source>
</evidence>
<accession>A0A809RWA2</accession>
<organism evidence="4 5">
    <name type="scientific">Candidatus Nitrosymbiomonas proteolyticus</name>
    <dbReference type="NCBI Taxonomy" id="2608984"/>
    <lineage>
        <taxon>Bacteria</taxon>
        <taxon>Bacillati</taxon>
        <taxon>Armatimonadota</taxon>
        <taxon>Armatimonadota incertae sedis</taxon>
        <taxon>Candidatus Nitrosymbiomonas</taxon>
    </lineage>
</organism>
<dbReference type="EC" id="3.4.17.19" evidence="1"/>
<feature type="binding site" evidence="2">
    <location>
        <position position="261"/>
    </location>
    <ligand>
        <name>Zn(2+)</name>
        <dbReference type="ChEBI" id="CHEBI:29105"/>
        <note>catalytic</note>
    </ligand>
</feature>
<protein>
    <recommendedName>
        <fullName evidence="1">Metal-dependent carboxypeptidase</fullName>
        <ecNumber evidence="1">3.4.17.19</ecNumber>
    </recommendedName>
</protein>
<dbReference type="KEGG" id="npy:NPRO_17370"/>
<dbReference type="PIRSF" id="PIRSF006615">
    <property type="entry name" value="Zn_crbxpep_Taq"/>
    <property type="match status" value="1"/>
</dbReference>
<keyword evidence="1 2" id="KW-0479">Metal-binding</keyword>
<dbReference type="Proteomes" id="UP000662873">
    <property type="component" value="Chromosome"/>
</dbReference>
<comment type="similarity">
    <text evidence="1">Belongs to the peptidase M32 family.</text>
</comment>
<comment type="catalytic activity">
    <reaction evidence="1">
        <text>Release of a C-terminal amino acid with broad specificity, except for -Pro.</text>
        <dbReference type="EC" id="3.4.17.19"/>
    </reaction>
</comment>
<proteinExistence type="inferred from homology"/>
<feature type="binding site" evidence="2">
    <location>
        <position position="265"/>
    </location>
    <ligand>
        <name>Zn(2+)</name>
        <dbReference type="ChEBI" id="CHEBI:29105"/>
        <note>catalytic</note>
    </ligand>
</feature>
<dbReference type="PROSITE" id="PS52034">
    <property type="entry name" value="PEPTIDASE_M32"/>
    <property type="match status" value="1"/>
</dbReference>
<evidence type="ECO:0000256" key="3">
    <source>
        <dbReference type="PIRSR" id="PIRSR006615-2"/>
    </source>
</evidence>
<dbReference type="PRINTS" id="PR00998">
    <property type="entry name" value="CRBOXYPTASET"/>
</dbReference>
<dbReference type="AlphaFoldDB" id="A0A809RWA2"/>
<dbReference type="InterPro" id="IPR001333">
    <property type="entry name" value="Peptidase_M32_Taq"/>
</dbReference>
<comment type="function">
    <text evidence="1">Broad specificity carboxypetidase that releases amino acids sequentially from the C-terminus, including neutral, aromatic, polar and basic residues.</text>
</comment>